<dbReference type="RefSeq" id="WP_188661397.1">
    <property type="nucleotide sequence ID" value="NZ_BMKC01000001.1"/>
</dbReference>
<name>A0ABQ1HCU6_9GAMM</name>
<protein>
    <recommendedName>
        <fullName evidence="1">Methyltransferase type 11 domain-containing protein</fullName>
    </recommendedName>
</protein>
<evidence type="ECO:0000313" key="2">
    <source>
        <dbReference type="EMBL" id="GGA71517.1"/>
    </source>
</evidence>
<dbReference type="Pfam" id="PF08241">
    <property type="entry name" value="Methyltransf_11"/>
    <property type="match status" value="1"/>
</dbReference>
<organism evidence="2 3">
    <name type="scientific">Arenimonas soli</name>
    <dbReference type="NCBI Taxonomy" id="2269504"/>
    <lineage>
        <taxon>Bacteria</taxon>
        <taxon>Pseudomonadati</taxon>
        <taxon>Pseudomonadota</taxon>
        <taxon>Gammaproteobacteria</taxon>
        <taxon>Lysobacterales</taxon>
        <taxon>Lysobacteraceae</taxon>
        <taxon>Arenimonas</taxon>
    </lineage>
</organism>
<dbReference type="Gene3D" id="3.40.50.150">
    <property type="entry name" value="Vaccinia Virus protein VP39"/>
    <property type="match status" value="1"/>
</dbReference>
<feature type="domain" description="Methyltransferase type 11" evidence="1">
    <location>
        <begin position="59"/>
        <end position="128"/>
    </location>
</feature>
<dbReference type="Proteomes" id="UP000623419">
    <property type="component" value="Unassembled WGS sequence"/>
</dbReference>
<keyword evidence="3" id="KW-1185">Reference proteome</keyword>
<reference evidence="3" key="1">
    <citation type="journal article" date="2019" name="Int. J. Syst. Evol. Microbiol.">
        <title>The Global Catalogue of Microorganisms (GCM) 10K type strain sequencing project: providing services to taxonomists for standard genome sequencing and annotation.</title>
        <authorList>
            <consortium name="The Broad Institute Genomics Platform"/>
            <consortium name="The Broad Institute Genome Sequencing Center for Infectious Disease"/>
            <person name="Wu L."/>
            <person name="Ma J."/>
        </authorList>
    </citation>
    <scope>NUCLEOTIDE SEQUENCE [LARGE SCALE GENOMIC DNA]</scope>
    <source>
        <strain evidence="3">CGMCC 1.15905</strain>
    </source>
</reference>
<dbReference type="EMBL" id="BMKC01000001">
    <property type="protein sequence ID" value="GGA71517.1"/>
    <property type="molecule type" value="Genomic_DNA"/>
</dbReference>
<proteinExistence type="predicted"/>
<evidence type="ECO:0000259" key="1">
    <source>
        <dbReference type="Pfam" id="PF08241"/>
    </source>
</evidence>
<accession>A0ABQ1HCU6</accession>
<dbReference type="InterPro" id="IPR029063">
    <property type="entry name" value="SAM-dependent_MTases_sf"/>
</dbReference>
<evidence type="ECO:0000313" key="3">
    <source>
        <dbReference type="Proteomes" id="UP000623419"/>
    </source>
</evidence>
<gene>
    <name evidence="2" type="ORF">GCM10011521_07060</name>
</gene>
<dbReference type="SUPFAM" id="SSF53335">
    <property type="entry name" value="S-adenosyl-L-methionine-dependent methyltransferases"/>
    <property type="match status" value="1"/>
</dbReference>
<sequence length="230" mass="24851">MPAAPTPRQHEGSADSWFCRDPGLALLHQIQREAIPELTRVFGHSGLYLRPCQALPETLSGNMLAQVLGLYRHEDHLQGALACRDEALPLASGSLSLVYALCVLETSPAPDALVGEIARVLKPGGVALLASLNPWSLARLRWALRGLRGIDPVRLGQQVVDHGLEIERQHWLGPVWAPVSGLELREPRGQGLFAGLRAAHLIVARRREPGMTPLRAGTPTMALRPGITAG</sequence>
<comment type="caution">
    <text evidence="2">The sequence shown here is derived from an EMBL/GenBank/DDBJ whole genome shotgun (WGS) entry which is preliminary data.</text>
</comment>
<dbReference type="InterPro" id="IPR013216">
    <property type="entry name" value="Methyltransf_11"/>
</dbReference>